<dbReference type="EMBL" id="BAAAYX010000002">
    <property type="protein sequence ID" value="GAA3695295.1"/>
    <property type="molecule type" value="Genomic_DNA"/>
</dbReference>
<evidence type="ECO:0000259" key="8">
    <source>
        <dbReference type="PROSITE" id="PS50011"/>
    </source>
</evidence>
<sequence length="493" mass="51919">MDSSESWGRTAGTGIPGVGTLEHPLIRGLTEWRPLARGGVALVWRARQELLDRPVAVKVYQDEFVGGQTGTFTREAIAIGRLGDNPGVVTAYHAGLLADHRPYVIMELCPGGSLTQWLQPENRPSEARVISTGITVADALAAAHRSGVVHCDVKPANILLDTLGRPRLADFGLAALAGAEVEATDPVRLTPAYAPPEAFESVTVSEAGDVFSLAATLYALLAGRAPREVAPAADGREVLEAVRQPIVPLPGVNWFLMDVVMAGLSSDPAARPTAAELADRLRGLSAPIARREGPRTVLGRRVAAAPGADTDRPVVVRDDSPRPGGRGRRVGALTLAAALATVVVSSTAWLLTEPISSGAPVTSGPNSAPTPGTTAGPTRSPASVLIALPEAVPVGAGARTEKAEIRVQNPLHTAVPFQTVPVRGTYRGGADTFVRVQRWEGGRWQAFPVPAKTDRTGAFTAYVELAEPRRHRLRVVDVRGEVTSDSFVVVIAR</sequence>
<dbReference type="PANTHER" id="PTHR43289:SF6">
    <property type="entry name" value="SERINE_THREONINE-PROTEIN KINASE NEKL-3"/>
    <property type="match status" value="1"/>
</dbReference>
<evidence type="ECO:0000256" key="1">
    <source>
        <dbReference type="ARBA" id="ARBA00012513"/>
    </source>
</evidence>
<dbReference type="Pfam" id="PF00069">
    <property type="entry name" value="Pkinase"/>
    <property type="match status" value="1"/>
</dbReference>
<accession>A0ABP7CX82</accession>
<dbReference type="PROSITE" id="PS00108">
    <property type="entry name" value="PROTEIN_KINASE_ST"/>
    <property type="match status" value="1"/>
</dbReference>
<feature type="region of interest" description="Disordered" evidence="7">
    <location>
        <begin position="355"/>
        <end position="380"/>
    </location>
</feature>
<dbReference type="Gene3D" id="3.30.200.20">
    <property type="entry name" value="Phosphorylase Kinase, domain 1"/>
    <property type="match status" value="1"/>
</dbReference>
<evidence type="ECO:0000256" key="5">
    <source>
        <dbReference type="ARBA" id="ARBA00022777"/>
    </source>
</evidence>
<keyword evidence="10" id="KW-1185">Reference proteome</keyword>
<keyword evidence="2" id="KW-0723">Serine/threonine-protein kinase</keyword>
<dbReference type="PROSITE" id="PS50011">
    <property type="entry name" value="PROTEIN_KINASE_DOM"/>
    <property type="match status" value="1"/>
</dbReference>
<gene>
    <name evidence="9" type="ORF">GCM10022204_08840</name>
</gene>
<protein>
    <recommendedName>
        <fullName evidence="1">non-specific serine/threonine protein kinase</fullName>
        <ecNumber evidence="1">2.7.11.1</ecNumber>
    </recommendedName>
</protein>
<keyword evidence="5" id="KW-0418">Kinase</keyword>
<evidence type="ECO:0000256" key="7">
    <source>
        <dbReference type="SAM" id="MobiDB-lite"/>
    </source>
</evidence>
<dbReference type="Proteomes" id="UP001500051">
    <property type="component" value="Unassembled WGS sequence"/>
</dbReference>
<feature type="compositionally biased region" description="Low complexity" evidence="7">
    <location>
        <begin position="362"/>
        <end position="380"/>
    </location>
</feature>
<keyword evidence="6" id="KW-0067">ATP-binding</keyword>
<dbReference type="EC" id="2.7.11.1" evidence="1"/>
<dbReference type="InterPro" id="IPR000719">
    <property type="entry name" value="Prot_kinase_dom"/>
</dbReference>
<evidence type="ECO:0000256" key="2">
    <source>
        <dbReference type="ARBA" id="ARBA00022527"/>
    </source>
</evidence>
<dbReference type="InterPro" id="IPR011009">
    <property type="entry name" value="Kinase-like_dom_sf"/>
</dbReference>
<organism evidence="9 10">
    <name type="scientific">Microlunatus aurantiacus</name>
    <dbReference type="NCBI Taxonomy" id="446786"/>
    <lineage>
        <taxon>Bacteria</taxon>
        <taxon>Bacillati</taxon>
        <taxon>Actinomycetota</taxon>
        <taxon>Actinomycetes</taxon>
        <taxon>Propionibacteriales</taxon>
        <taxon>Propionibacteriaceae</taxon>
        <taxon>Microlunatus</taxon>
    </lineage>
</organism>
<feature type="domain" description="Protein kinase" evidence="8">
    <location>
        <begin position="29"/>
        <end position="289"/>
    </location>
</feature>
<feature type="compositionally biased region" description="Basic and acidic residues" evidence="7">
    <location>
        <begin position="309"/>
        <end position="321"/>
    </location>
</feature>
<keyword evidence="3" id="KW-0808">Transferase</keyword>
<dbReference type="CDD" id="cd14014">
    <property type="entry name" value="STKc_PknB_like"/>
    <property type="match status" value="1"/>
</dbReference>
<name>A0ABP7CX82_9ACTN</name>
<evidence type="ECO:0000256" key="6">
    <source>
        <dbReference type="ARBA" id="ARBA00022840"/>
    </source>
</evidence>
<evidence type="ECO:0000256" key="4">
    <source>
        <dbReference type="ARBA" id="ARBA00022741"/>
    </source>
</evidence>
<evidence type="ECO:0000313" key="10">
    <source>
        <dbReference type="Proteomes" id="UP001500051"/>
    </source>
</evidence>
<proteinExistence type="predicted"/>
<comment type="caution">
    <text evidence="9">The sequence shown here is derived from an EMBL/GenBank/DDBJ whole genome shotgun (WGS) entry which is preliminary data.</text>
</comment>
<dbReference type="SUPFAM" id="SSF56112">
    <property type="entry name" value="Protein kinase-like (PK-like)"/>
    <property type="match status" value="1"/>
</dbReference>
<evidence type="ECO:0000313" key="9">
    <source>
        <dbReference type="EMBL" id="GAA3695295.1"/>
    </source>
</evidence>
<dbReference type="InterPro" id="IPR008271">
    <property type="entry name" value="Ser/Thr_kinase_AS"/>
</dbReference>
<evidence type="ECO:0000256" key="3">
    <source>
        <dbReference type="ARBA" id="ARBA00022679"/>
    </source>
</evidence>
<reference evidence="10" key="1">
    <citation type="journal article" date="2019" name="Int. J. Syst. Evol. Microbiol.">
        <title>The Global Catalogue of Microorganisms (GCM) 10K type strain sequencing project: providing services to taxonomists for standard genome sequencing and annotation.</title>
        <authorList>
            <consortium name="The Broad Institute Genomics Platform"/>
            <consortium name="The Broad Institute Genome Sequencing Center for Infectious Disease"/>
            <person name="Wu L."/>
            <person name="Ma J."/>
        </authorList>
    </citation>
    <scope>NUCLEOTIDE SEQUENCE [LARGE SCALE GENOMIC DNA]</scope>
    <source>
        <strain evidence="10">JCM 16548</strain>
    </source>
</reference>
<dbReference type="SMART" id="SM00220">
    <property type="entry name" value="S_TKc"/>
    <property type="match status" value="1"/>
</dbReference>
<feature type="region of interest" description="Disordered" evidence="7">
    <location>
        <begin position="303"/>
        <end position="328"/>
    </location>
</feature>
<dbReference type="Gene3D" id="1.10.510.10">
    <property type="entry name" value="Transferase(Phosphotransferase) domain 1"/>
    <property type="match status" value="1"/>
</dbReference>
<dbReference type="PANTHER" id="PTHR43289">
    <property type="entry name" value="MITOGEN-ACTIVATED PROTEIN KINASE KINASE KINASE 20-RELATED"/>
    <property type="match status" value="1"/>
</dbReference>
<keyword evidence="4" id="KW-0547">Nucleotide-binding</keyword>